<reference evidence="5" key="2">
    <citation type="submission" date="2015-01" db="EMBL/GenBank/DDBJ databases">
        <title>Evolutionary Origins and Diversification of the Mycorrhizal Mutualists.</title>
        <authorList>
            <consortium name="DOE Joint Genome Institute"/>
            <consortium name="Mycorrhizal Genomics Consortium"/>
            <person name="Kohler A."/>
            <person name="Kuo A."/>
            <person name="Nagy L.G."/>
            <person name="Floudas D."/>
            <person name="Copeland A."/>
            <person name="Barry K.W."/>
            <person name="Cichocki N."/>
            <person name="Veneault-Fourrey C."/>
            <person name="LaButti K."/>
            <person name="Lindquist E.A."/>
            <person name="Lipzen A."/>
            <person name="Lundell T."/>
            <person name="Morin E."/>
            <person name="Murat C."/>
            <person name="Riley R."/>
            <person name="Ohm R."/>
            <person name="Sun H."/>
            <person name="Tunlid A."/>
            <person name="Henrissat B."/>
            <person name="Grigoriev I.V."/>
            <person name="Hibbett D.S."/>
            <person name="Martin F."/>
        </authorList>
    </citation>
    <scope>NUCLEOTIDE SEQUENCE [LARGE SCALE GENOMIC DNA]</scope>
    <source>
        <strain evidence="5">Foug A</strain>
    </source>
</reference>
<evidence type="ECO:0008006" key="6">
    <source>
        <dbReference type="Google" id="ProtNLM"/>
    </source>
</evidence>
<proteinExistence type="inferred from homology"/>
<sequence length="149" mass="16899">MQNVTKLQPVPDFEYFFKVTCTSCHETHPKYVGLNRQDEREISGSKHATAHLVWRCGNCKRESSAKFDNAVPVRSYSDSGNFAELLVIECRGLEFSDFDPRGAWTCEGVDSGTLFDVDLPAGEMDWVDYDEKASLGVMITFEQSRWSRA</sequence>
<dbReference type="FunCoup" id="A0A0C3E0G3">
    <property type="interactions" value="292"/>
</dbReference>
<dbReference type="EMBL" id="KN822018">
    <property type="protein sequence ID" value="KIM66275.1"/>
    <property type="molecule type" value="Genomic_DNA"/>
</dbReference>
<keyword evidence="2" id="KW-0479">Metal-binding</keyword>
<evidence type="ECO:0000256" key="2">
    <source>
        <dbReference type="ARBA" id="ARBA00022723"/>
    </source>
</evidence>
<dbReference type="Pfam" id="PF05907">
    <property type="entry name" value="CXXC_Zn-b_euk"/>
    <property type="match status" value="1"/>
</dbReference>
<organism evidence="4 5">
    <name type="scientific">Scleroderma citrinum Foug A</name>
    <dbReference type="NCBI Taxonomy" id="1036808"/>
    <lineage>
        <taxon>Eukaryota</taxon>
        <taxon>Fungi</taxon>
        <taxon>Dikarya</taxon>
        <taxon>Basidiomycota</taxon>
        <taxon>Agaricomycotina</taxon>
        <taxon>Agaricomycetes</taxon>
        <taxon>Agaricomycetidae</taxon>
        <taxon>Boletales</taxon>
        <taxon>Sclerodermatineae</taxon>
        <taxon>Sclerodermataceae</taxon>
        <taxon>Scleroderma</taxon>
    </lineage>
</organism>
<accession>A0A0C3E0G3</accession>
<dbReference type="PANTHER" id="PTHR12857">
    <property type="entry name" value="CXXC MOTIF CONTAINING ZINC BINDING PROTEIN"/>
    <property type="match status" value="1"/>
</dbReference>
<name>A0A0C3E0G3_9AGAM</name>
<protein>
    <recommendedName>
        <fullName evidence="6">DUF866-domain-containing protein</fullName>
    </recommendedName>
</protein>
<keyword evidence="5" id="KW-1185">Reference proteome</keyword>
<dbReference type="InterPro" id="IPR008584">
    <property type="entry name" value="CXXC_Zn-binding_euk"/>
</dbReference>
<dbReference type="PANTHER" id="PTHR12857:SF0">
    <property type="entry name" value="CXXC MOTIF CONTAINING ZINC BINDING PROTEIN"/>
    <property type="match status" value="1"/>
</dbReference>
<evidence type="ECO:0000313" key="5">
    <source>
        <dbReference type="Proteomes" id="UP000053989"/>
    </source>
</evidence>
<dbReference type="HOGENOM" id="CLU_114688_0_0_1"/>
<keyword evidence="3" id="KW-0862">Zinc</keyword>
<dbReference type="OrthoDB" id="10248838at2759"/>
<dbReference type="STRING" id="1036808.A0A0C3E0G3"/>
<dbReference type="GO" id="GO:0008270">
    <property type="term" value="F:zinc ion binding"/>
    <property type="evidence" value="ECO:0007669"/>
    <property type="project" value="TreeGrafter"/>
</dbReference>
<gene>
    <name evidence="4" type="ORF">SCLCIDRAFT_1211512</name>
</gene>
<dbReference type="Proteomes" id="UP000053989">
    <property type="component" value="Unassembled WGS sequence"/>
</dbReference>
<dbReference type="SUPFAM" id="SSF141678">
    <property type="entry name" value="MAL13P1.257-like"/>
    <property type="match status" value="1"/>
</dbReference>
<dbReference type="InParanoid" id="A0A0C3E0G3"/>
<evidence type="ECO:0000313" key="4">
    <source>
        <dbReference type="EMBL" id="KIM66275.1"/>
    </source>
</evidence>
<evidence type="ECO:0000256" key="1">
    <source>
        <dbReference type="ARBA" id="ARBA00007818"/>
    </source>
</evidence>
<evidence type="ECO:0000256" key="3">
    <source>
        <dbReference type="ARBA" id="ARBA00022833"/>
    </source>
</evidence>
<comment type="similarity">
    <text evidence="1">Belongs to the UPF0587 family.</text>
</comment>
<reference evidence="4 5" key="1">
    <citation type="submission" date="2014-04" db="EMBL/GenBank/DDBJ databases">
        <authorList>
            <consortium name="DOE Joint Genome Institute"/>
            <person name="Kuo A."/>
            <person name="Kohler A."/>
            <person name="Nagy L.G."/>
            <person name="Floudas D."/>
            <person name="Copeland A."/>
            <person name="Barry K.W."/>
            <person name="Cichocki N."/>
            <person name="Veneault-Fourrey C."/>
            <person name="LaButti K."/>
            <person name="Lindquist E.A."/>
            <person name="Lipzen A."/>
            <person name="Lundell T."/>
            <person name="Morin E."/>
            <person name="Murat C."/>
            <person name="Sun H."/>
            <person name="Tunlid A."/>
            <person name="Henrissat B."/>
            <person name="Grigoriev I.V."/>
            <person name="Hibbett D.S."/>
            <person name="Martin F."/>
            <person name="Nordberg H.P."/>
            <person name="Cantor M.N."/>
            <person name="Hua S.X."/>
        </authorList>
    </citation>
    <scope>NUCLEOTIDE SEQUENCE [LARGE SCALE GENOMIC DNA]</scope>
    <source>
        <strain evidence="4 5">Foug A</strain>
    </source>
</reference>
<dbReference type="AlphaFoldDB" id="A0A0C3E0G3"/>